<reference evidence="2 3" key="1">
    <citation type="submission" date="2024-11" db="EMBL/GenBank/DDBJ databases">
        <title>Chromosome-level genome assembly of the freshwater bivalve Anodonta woodiana.</title>
        <authorList>
            <person name="Chen X."/>
        </authorList>
    </citation>
    <scope>NUCLEOTIDE SEQUENCE [LARGE SCALE GENOMIC DNA]</scope>
    <source>
        <strain evidence="2">MN2024</strain>
        <tissue evidence="2">Gills</tissue>
    </source>
</reference>
<evidence type="ECO:0000259" key="1">
    <source>
        <dbReference type="Pfam" id="PF03281"/>
    </source>
</evidence>
<feature type="domain" description="Mab-21-like nucleotidyltransferase" evidence="1">
    <location>
        <begin position="148"/>
        <end position="247"/>
    </location>
</feature>
<organism evidence="2 3">
    <name type="scientific">Sinanodonta woodiana</name>
    <name type="common">Chinese pond mussel</name>
    <name type="synonym">Anodonta woodiana</name>
    <dbReference type="NCBI Taxonomy" id="1069815"/>
    <lineage>
        <taxon>Eukaryota</taxon>
        <taxon>Metazoa</taxon>
        <taxon>Spiralia</taxon>
        <taxon>Lophotrochozoa</taxon>
        <taxon>Mollusca</taxon>
        <taxon>Bivalvia</taxon>
        <taxon>Autobranchia</taxon>
        <taxon>Heteroconchia</taxon>
        <taxon>Palaeoheterodonta</taxon>
        <taxon>Unionida</taxon>
        <taxon>Unionoidea</taxon>
        <taxon>Unionidae</taxon>
        <taxon>Unioninae</taxon>
        <taxon>Sinanodonta</taxon>
    </lineage>
</organism>
<accession>A0ABD3UHC0</accession>
<dbReference type="AlphaFoldDB" id="A0ABD3UHC0"/>
<dbReference type="PANTHER" id="PTHR10656">
    <property type="entry name" value="CELL FATE DETERMINING PROTEIN MAB21-RELATED"/>
    <property type="match status" value="1"/>
</dbReference>
<proteinExistence type="predicted"/>
<evidence type="ECO:0000313" key="2">
    <source>
        <dbReference type="EMBL" id="KAL3847828.1"/>
    </source>
</evidence>
<evidence type="ECO:0000313" key="3">
    <source>
        <dbReference type="Proteomes" id="UP001634394"/>
    </source>
</evidence>
<name>A0ABD3UHC0_SINWO</name>
<dbReference type="Proteomes" id="UP001634394">
    <property type="component" value="Unassembled WGS sequence"/>
</dbReference>
<dbReference type="Gene3D" id="3.30.460.90">
    <property type="match status" value="1"/>
</dbReference>
<dbReference type="PANTHER" id="PTHR10656:SF69">
    <property type="entry name" value="MAB-21-LIKE HHH_H2TH-LIKE DOMAIN-CONTAINING PROTEIN"/>
    <property type="match status" value="1"/>
</dbReference>
<dbReference type="EMBL" id="JBJQND010000016">
    <property type="protein sequence ID" value="KAL3847828.1"/>
    <property type="molecule type" value="Genomic_DNA"/>
</dbReference>
<comment type="caution">
    <text evidence="2">The sequence shown here is derived from an EMBL/GenBank/DDBJ whole genome shotgun (WGS) entry which is preliminary data.</text>
</comment>
<gene>
    <name evidence="2" type="ORF">ACJMK2_018720</name>
</gene>
<dbReference type="InterPro" id="IPR046903">
    <property type="entry name" value="Mab-21-like_nuc_Trfase"/>
</dbReference>
<sequence length="287" mass="33436">MSYQFPKHYLSVSERLSHILDIVGYSREDRNKNVTTANEIEVYLNIANALRGRESTYIFGSRGEGSTGPGLQSDTDYLNEIKTIKVVSNMSQCDPKMKNVFMVKDNHTHPGYLKLQPIRISPDYTPVPVYQYSDNDKIYCIDSLYRTALKNTSYHDHHNGIVNGPAVNITNNRKVLSRDFVKALRCSIWPEEGYEWFLRRRLHGWLSPKQIENTRTYGYFVTPVGHPHIWCLVKWRCSFSIAERDIVRSFEDTTMKVYLLLKMIKKTYIEPYVGDAFSSYHCKVCMF</sequence>
<keyword evidence="3" id="KW-1185">Reference proteome</keyword>
<dbReference type="Gene3D" id="1.10.1410.40">
    <property type="match status" value="1"/>
</dbReference>
<dbReference type="Pfam" id="PF03281">
    <property type="entry name" value="Mab-21"/>
    <property type="match status" value="1"/>
</dbReference>
<protein>
    <recommendedName>
        <fullName evidence="1">Mab-21-like nucleotidyltransferase domain-containing protein</fullName>
    </recommendedName>
</protein>